<comment type="caution">
    <text evidence="1">The sequence shown here is derived from an EMBL/GenBank/DDBJ whole genome shotgun (WGS) entry which is preliminary data.</text>
</comment>
<dbReference type="Proteomes" id="UP001247805">
    <property type="component" value="Unassembled WGS sequence"/>
</dbReference>
<gene>
    <name evidence="1" type="ORF">RS130_20345</name>
</gene>
<evidence type="ECO:0000313" key="2">
    <source>
        <dbReference type="Proteomes" id="UP001247805"/>
    </source>
</evidence>
<dbReference type="EMBL" id="JAWDIO010000002">
    <property type="protein sequence ID" value="MDU0355923.1"/>
    <property type="molecule type" value="Genomic_DNA"/>
</dbReference>
<sequence>MLWNNENTNNVLLDAGQYQKVRLNFYKDLHQELVEKAKKVEKVVID</sequence>
<protein>
    <submittedName>
        <fullName evidence="1">Uncharacterized protein</fullName>
    </submittedName>
</protein>
<reference evidence="1 2" key="1">
    <citation type="submission" date="2023-10" db="EMBL/GenBank/DDBJ databases">
        <title>Glaciecola aquimarina strain GGW-M5 nov., isolated from a coastal seawater.</title>
        <authorList>
            <person name="Bayburt H."/>
            <person name="Kim J.M."/>
            <person name="Choi B.J."/>
            <person name="Jeon C.O."/>
        </authorList>
    </citation>
    <scope>NUCLEOTIDE SEQUENCE [LARGE SCALE GENOMIC DNA]</scope>
    <source>
        <strain evidence="1 2">KCTC 32108</strain>
    </source>
</reference>
<keyword evidence="2" id="KW-1185">Reference proteome</keyword>
<evidence type="ECO:0000313" key="1">
    <source>
        <dbReference type="EMBL" id="MDU0355923.1"/>
    </source>
</evidence>
<proteinExistence type="predicted"/>
<organism evidence="1 2">
    <name type="scientific">Paraglaciecola aquimarina</name>
    <dbReference type="NCBI Taxonomy" id="1235557"/>
    <lineage>
        <taxon>Bacteria</taxon>
        <taxon>Pseudomonadati</taxon>
        <taxon>Pseudomonadota</taxon>
        <taxon>Gammaproteobacteria</taxon>
        <taxon>Alteromonadales</taxon>
        <taxon>Alteromonadaceae</taxon>
        <taxon>Paraglaciecola</taxon>
    </lineage>
</organism>
<name>A0ABU3T0Y3_9ALTE</name>
<dbReference type="RefSeq" id="WP_316027439.1">
    <property type="nucleotide sequence ID" value="NZ_JAWDIO010000002.1"/>
</dbReference>
<accession>A0ABU3T0Y3</accession>